<dbReference type="RefSeq" id="WP_186866661.1">
    <property type="nucleotide sequence ID" value="NZ_JACOPH010000003.1"/>
</dbReference>
<dbReference type="Proteomes" id="UP000606720">
    <property type="component" value="Unassembled WGS sequence"/>
</dbReference>
<dbReference type="SMART" id="SM00471">
    <property type="entry name" value="HDc"/>
    <property type="match status" value="1"/>
</dbReference>
<comment type="caution">
    <text evidence="8">The sequence shown here is derived from an EMBL/GenBank/DDBJ whole genome shotgun (WGS) entry which is preliminary data.</text>
</comment>
<dbReference type="InterPro" id="IPR051094">
    <property type="entry name" value="Diverse_Catalytic_Enzymes"/>
</dbReference>
<dbReference type="SUPFAM" id="SSF109604">
    <property type="entry name" value="HD-domain/PDEase-like"/>
    <property type="match status" value="1"/>
</dbReference>
<dbReference type="NCBIfam" id="TIGR00488">
    <property type="entry name" value="bis(5'-nucleosyl)-tetraphosphatase (symmetrical) YqeK"/>
    <property type="match status" value="1"/>
</dbReference>
<sequence>MTEDIKSIKKQLKKILDKDRYQHTLGVMYTASCLAMRYGSDMHQAMLAGILHDCAKCIPHEKQLSLCEKYDLPIREVERENPFLLHAKLGAYLARKEYGIEDTGILHAIEVHTTGEPKMNLLDKILFVADYIEPNRDKAPNLEKIRMLAFQNIDEAVVRILFDTLHYLNQKRGAVDEKTKETYQYYQKLKK</sequence>
<dbReference type="InterPro" id="IPR006674">
    <property type="entry name" value="HD_domain"/>
</dbReference>
<gene>
    <name evidence="8" type="primary">yqeK</name>
    <name evidence="8" type="ORF">H8S17_05730</name>
</gene>
<dbReference type="PANTHER" id="PTHR35795:SF1">
    <property type="entry name" value="BIS(5'-NUCLEOSYL)-TETRAPHOSPHATASE, SYMMETRICAL"/>
    <property type="match status" value="1"/>
</dbReference>
<dbReference type="InterPro" id="IPR006675">
    <property type="entry name" value="HDIG_dom"/>
</dbReference>
<evidence type="ECO:0000256" key="5">
    <source>
        <dbReference type="ARBA" id="ARBA00023004"/>
    </source>
</evidence>
<evidence type="ECO:0000313" key="8">
    <source>
        <dbReference type="EMBL" id="MBC5713717.1"/>
    </source>
</evidence>
<evidence type="ECO:0000256" key="2">
    <source>
        <dbReference type="ARBA" id="ARBA00022723"/>
    </source>
</evidence>
<evidence type="ECO:0000313" key="9">
    <source>
        <dbReference type="Proteomes" id="UP000606720"/>
    </source>
</evidence>
<dbReference type="Pfam" id="PF01966">
    <property type="entry name" value="HD"/>
    <property type="match status" value="1"/>
</dbReference>
<evidence type="ECO:0000259" key="7">
    <source>
        <dbReference type="PROSITE" id="PS51831"/>
    </source>
</evidence>
<comment type="catalytic activity">
    <reaction evidence="6">
        <text>P(1),P(4)-bis(5'-adenosyl) tetraphosphate + H2O = 2 ADP + 2 H(+)</text>
        <dbReference type="Rhea" id="RHEA:24252"/>
        <dbReference type="ChEBI" id="CHEBI:15377"/>
        <dbReference type="ChEBI" id="CHEBI:15378"/>
        <dbReference type="ChEBI" id="CHEBI:58141"/>
        <dbReference type="ChEBI" id="CHEBI:456216"/>
        <dbReference type="EC" id="3.6.1.41"/>
    </reaction>
</comment>
<reference evidence="8" key="1">
    <citation type="submission" date="2020-08" db="EMBL/GenBank/DDBJ databases">
        <title>Genome public.</title>
        <authorList>
            <person name="Liu C."/>
            <person name="Sun Q."/>
        </authorList>
    </citation>
    <scope>NUCLEOTIDE SEQUENCE</scope>
    <source>
        <strain evidence="8">BX1005</strain>
    </source>
</reference>
<dbReference type="EC" id="3.6.1.41" evidence="1"/>
<dbReference type="InterPro" id="IPR003607">
    <property type="entry name" value="HD/PDEase_dom"/>
</dbReference>
<evidence type="ECO:0000256" key="1">
    <source>
        <dbReference type="ARBA" id="ARBA00012506"/>
    </source>
</evidence>
<evidence type="ECO:0000256" key="3">
    <source>
        <dbReference type="ARBA" id="ARBA00022741"/>
    </source>
</evidence>
<keyword evidence="9" id="KW-1185">Reference proteome</keyword>
<keyword evidence="2" id="KW-0479">Metal-binding</keyword>
<protein>
    <recommendedName>
        <fullName evidence="1">bis(5'-nucleosyl)-tetraphosphatase (symmetrical)</fullName>
        <ecNumber evidence="1">3.6.1.41</ecNumber>
    </recommendedName>
</protein>
<dbReference type="Gene3D" id="1.10.3210.10">
    <property type="entry name" value="Hypothetical protein af1432"/>
    <property type="match status" value="1"/>
</dbReference>
<dbReference type="PANTHER" id="PTHR35795">
    <property type="entry name" value="SLR1885 PROTEIN"/>
    <property type="match status" value="1"/>
</dbReference>
<feature type="domain" description="HD" evidence="7">
    <location>
        <begin position="20"/>
        <end position="135"/>
    </location>
</feature>
<keyword evidence="3" id="KW-0547">Nucleotide-binding</keyword>
<name>A0A923LMU9_9FIRM</name>
<dbReference type="PROSITE" id="PS51831">
    <property type="entry name" value="HD"/>
    <property type="match status" value="1"/>
</dbReference>
<dbReference type="AlphaFoldDB" id="A0A923LMU9"/>
<keyword evidence="5" id="KW-0408">Iron</keyword>
<dbReference type="NCBIfam" id="TIGR00277">
    <property type="entry name" value="HDIG"/>
    <property type="match status" value="1"/>
</dbReference>
<dbReference type="CDD" id="cd00077">
    <property type="entry name" value="HDc"/>
    <property type="match status" value="1"/>
</dbReference>
<evidence type="ECO:0000256" key="6">
    <source>
        <dbReference type="ARBA" id="ARBA00049417"/>
    </source>
</evidence>
<accession>A0A923LMU9</accession>
<keyword evidence="4 8" id="KW-0378">Hydrolase</keyword>
<dbReference type="EMBL" id="JACOPH010000003">
    <property type="protein sequence ID" value="MBC5713717.1"/>
    <property type="molecule type" value="Genomic_DNA"/>
</dbReference>
<dbReference type="GO" id="GO:0000166">
    <property type="term" value="F:nucleotide binding"/>
    <property type="evidence" value="ECO:0007669"/>
    <property type="project" value="UniProtKB-KW"/>
</dbReference>
<proteinExistence type="predicted"/>
<dbReference type="InterPro" id="IPR005249">
    <property type="entry name" value="YqeK"/>
</dbReference>
<dbReference type="GO" id="GO:0046872">
    <property type="term" value="F:metal ion binding"/>
    <property type="evidence" value="ECO:0007669"/>
    <property type="project" value="UniProtKB-KW"/>
</dbReference>
<organism evidence="8 9">
    <name type="scientific">Roseburia zhanii</name>
    <dbReference type="NCBI Taxonomy" id="2763064"/>
    <lineage>
        <taxon>Bacteria</taxon>
        <taxon>Bacillati</taxon>
        <taxon>Bacillota</taxon>
        <taxon>Clostridia</taxon>
        <taxon>Lachnospirales</taxon>
        <taxon>Lachnospiraceae</taxon>
        <taxon>Roseburia</taxon>
    </lineage>
</organism>
<evidence type="ECO:0000256" key="4">
    <source>
        <dbReference type="ARBA" id="ARBA00022801"/>
    </source>
</evidence>
<dbReference type="GO" id="GO:0008803">
    <property type="term" value="F:bis(5'-nucleosyl)-tetraphosphatase (symmetrical) activity"/>
    <property type="evidence" value="ECO:0007669"/>
    <property type="project" value="UniProtKB-EC"/>
</dbReference>